<sequence>MFKDIFSIRGRIRRTEFVLSCLIYAAALFGSVFLAALTNLIFFYIIVITTWFAGTVFRITQGVKRCHDVGNSGWFQFIPFYFFVMIFADGDRRDNRYGPNPKYKEDHNSINQIGREK</sequence>
<reference evidence="3 4" key="1">
    <citation type="submission" date="2020-04" db="EMBL/GenBank/DDBJ databases">
        <title>Chryseobacterium sp. RJ-7-14 sp. nov., isolated from Jeju soil.</title>
        <authorList>
            <person name="Dahal R.H."/>
            <person name="Chaudhary D.K."/>
        </authorList>
    </citation>
    <scope>NUCLEOTIDE SEQUENCE [LARGE SCALE GENOMIC DNA]</scope>
    <source>
        <strain evidence="3 4">RJ-7-14</strain>
    </source>
</reference>
<keyword evidence="2" id="KW-1133">Transmembrane helix</keyword>
<evidence type="ECO:0000313" key="3">
    <source>
        <dbReference type="EMBL" id="NML55953.1"/>
    </source>
</evidence>
<evidence type="ECO:0000256" key="1">
    <source>
        <dbReference type="SAM" id="MobiDB-lite"/>
    </source>
</evidence>
<feature type="transmembrane region" description="Helical" evidence="2">
    <location>
        <begin position="21"/>
        <end position="53"/>
    </location>
</feature>
<gene>
    <name evidence="3" type="ORF">HHL20_01205</name>
</gene>
<keyword evidence="4" id="KW-1185">Reference proteome</keyword>
<organism evidence="3 4">
    <name type="scientific">Chryseobacterium cheonjiense</name>
    <dbReference type="NCBI Taxonomy" id="2728845"/>
    <lineage>
        <taxon>Bacteria</taxon>
        <taxon>Pseudomonadati</taxon>
        <taxon>Bacteroidota</taxon>
        <taxon>Flavobacteriia</taxon>
        <taxon>Flavobacteriales</taxon>
        <taxon>Weeksellaceae</taxon>
        <taxon>Chryseobacterium group</taxon>
        <taxon>Chryseobacterium</taxon>
    </lineage>
</organism>
<feature type="transmembrane region" description="Helical" evidence="2">
    <location>
        <begin position="73"/>
        <end position="90"/>
    </location>
</feature>
<dbReference type="Proteomes" id="UP000552615">
    <property type="component" value="Unassembled WGS sequence"/>
</dbReference>
<proteinExistence type="predicted"/>
<comment type="caution">
    <text evidence="3">The sequence shown here is derived from an EMBL/GenBank/DDBJ whole genome shotgun (WGS) entry which is preliminary data.</text>
</comment>
<dbReference type="PANTHER" id="PTHR34980">
    <property type="entry name" value="INNER MEMBRANE PROTEIN-RELATED-RELATED"/>
    <property type="match status" value="1"/>
</dbReference>
<dbReference type="InterPro" id="IPR008523">
    <property type="entry name" value="DUF805"/>
</dbReference>
<keyword evidence="2" id="KW-0472">Membrane</keyword>
<evidence type="ECO:0000256" key="2">
    <source>
        <dbReference type="SAM" id="Phobius"/>
    </source>
</evidence>
<feature type="region of interest" description="Disordered" evidence="1">
    <location>
        <begin position="97"/>
        <end position="117"/>
    </location>
</feature>
<name>A0A7Y0A3E4_9FLAO</name>
<accession>A0A7Y0A3E4</accession>
<dbReference type="GO" id="GO:0005886">
    <property type="term" value="C:plasma membrane"/>
    <property type="evidence" value="ECO:0007669"/>
    <property type="project" value="TreeGrafter"/>
</dbReference>
<dbReference type="EMBL" id="JABBGF010000001">
    <property type="protein sequence ID" value="NML55953.1"/>
    <property type="molecule type" value="Genomic_DNA"/>
</dbReference>
<dbReference type="Pfam" id="PF05656">
    <property type="entry name" value="DUF805"/>
    <property type="match status" value="1"/>
</dbReference>
<keyword evidence="2" id="KW-0812">Transmembrane</keyword>
<evidence type="ECO:0000313" key="4">
    <source>
        <dbReference type="Proteomes" id="UP000552615"/>
    </source>
</evidence>
<protein>
    <submittedName>
        <fullName evidence="3">DUF805 domain-containing protein</fullName>
    </submittedName>
</protein>
<dbReference type="AlphaFoldDB" id="A0A7Y0A3E4"/>